<accession>A0A285NNV0</accession>
<proteinExistence type="predicted"/>
<dbReference type="Proteomes" id="UP000219036">
    <property type="component" value="Unassembled WGS sequence"/>
</dbReference>
<feature type="domain" description="HEPN" evidence="1">
    <location>
        <begin position="1"/>
        <end position="90"/>
    </location>
</feature>
<dbReference type="Pfam" id="PF05168">
    <property type="entry name" value="HEPN"/>
    <property type="match status" value="1"/>
</dbReference>
<dbReference type="OrthoDB" id="14471at2"/>
<dbReference type="InterPro" id="IPR007842">
    <property type="entry name" value="HEPN_dom"/>
</dbReference>
<reference evidence="3" key="1">
    <citation type="submission" date="2017-09" db="EMBL/GenBank/DDBJ databases">
        <authorList>
            <person name="Varghese N."/>
            <person name="Submissions S."/>
        </authorList>
    </citation>
    <scope>NUCLEOTIDE SEQUENCE [LARGE SCALE GENOMIC DNA]</scope>
    <source>
        <strain evidence="3">DSM 15103</strain>
    </source>
</reference>
<evidence type="ECO:0000313" key="2">
    <source>
        <dbReference type="EMBL" id="SNZ11182.1"/>
    </source>
</evidence>
<dbReference type="EMBL" id="OBEI01000013">
    <property type="protein sequence ID" value="SNZ11182.1"/>
    <property type="molecule type" value="Genomic_DNA"/>
</dbReference>
<dbReference type="Gene3D" id="1.20.120.330">
    <property type="entry name" value="Nucleotidyltransferases domain 2"/>
    <property type="match status" value="1"/>
</dbReference>
<dbReference type="AlphaFoldDB" id="A0A285NNV0"/>
<sequence>MSELLDKAREELEQVEELLEVDFCDDGLVFYHLQNAVTLMLKAIASEYKLNTEGIESIADLIDLIKEKTTIKFPEWISRILEIEEISISDGCGASICYDIDMYGDILDAVYQLKDFVETQVSE</sequence>
<keyword evidence="3" id="KW-1185">Reference proteome</keyword>
<evidence type="ECO:0000313" key="3">
    <source>
        <dbReference type="Proteomes" id="UP000219036"/>
    </source>
</evidence>
<evidence type="ECO:0000259" key="1">
    <source>
        <dbReference type="Pfam" id="PF05168"/>
    </source>
</evidence>
<name>A0A285NNV0_9AQUI</name>
<dbReference type="RefSeq" id="WP_097001154.1">
    <property type="nucleotide sequence ID" value="NZ_OBEI01000013.1"/>
</dbReference>
<gene>
    <name evidence="2" type="ORF">SAMN06265182_2013</name>
</gene>
<protein>
    <submittedName>
        <fullName evidence="2">HEPN domain-containing protein</fullName>
    </submittedName>
</protein>
<organism evidence="2 3">
    <name type="scientific">Persephonella hydrogeniphila</name>
    <dbReference type="NCBI Taxonomy" id="198703"/>
    <lineage>
        <taxon>Bacteria</taxon>
        <taxon>Pseudomonadati</taxon>
        <taxon>Aquificota</taxon>
        <taxon>Aquificia</taxon>
        <taxon>Aquificales</taxon>
        <taxon>Hydrogenothermaceae</taxon>
        <taxon>Persephonella</taxon>
    </lineage>
</organism>